<gene>
    <name evidence="2" type="ORF">KGA66_28205</name>
</gene>
<feature type="non-terminal residue" evidence="2">
    <location>
        <position position="61"/>
    </location>
</feature>
<accession>A0A8J7WUF4</accession>
<reference evidence="2" key="1">
    <citation type="submission" date="2021-04" db="EMBL/GenBank/DDBJ databases">
        <title>Genome based classification of Actinospica acidithermotolerans sp. nov., an actinobacterium isolated from an Indonesian hot spring.</title>
        <authorList>
            <person name="Kusuma A.B."/>
            <person name="Putra K.E."/>
            <person name="Nafisah S."/>
            <person name="Loh J."/>
            <person name="Nouioui I."/>
            <person name="Goodfellow M."/>
        </authorList>
    </citation>
    <scope>NUCLEOTIDE SEQUENCE</scope>
    <source>
        <strain evidence="2">DSM 45618</strain>
    </source>
</reference>
<organism evidence="2 3">
    <name type="scientific">Actinocrinis puniceicyclus</name>
    <dbReference type="NCBI Taxonomy" id="977794"/>
    <lineage>
        <taxon>Bacteria</taxon>
        <taxon>Bacillati</taxon>
        <taxon>Actinomycetota</taxon>
        <taxon>Actinomycetes</taxon>
        <taxon>Catenulisporales</taxon>
        <taxon>Actinospicaceae</taxon>
        <taxon>Actinocrinis</taxon>
    </lineage>
</organism>
<comment type="caution">
    <text evidence="2">The sequence shown here is derived from an EMBL/GenBank/DDBJ whole genome shotgun (WGS) entry which is preliminary data.</text>
</comment>
<evidence type="ECO:0000256" key="1">
    <source>
        <dbReference type="SAM" id="MobiDB-lite"/>
    </source>
</evidence>
<feature type="region of interest" description="Disordered" evidence="1">
    <location>
        <begin position="1"/>
        <end position="61"/>
    </location>
</feature>
<name>A0A8J7WUF4_9ACTN</name>
<dbReference type="EMBL" id="JAGSXH010000235">
    <property type="protein sequence ID" value="MBS2966950.1"/>
    <property type="molecule type" value="Genomic_DNA"/>
</dbReference>
<evidence type="ECO:0000313" key="3">
    <source>
        <dbReference type="Proteomes" id="UP000677913"/>
    </source>
</evidence>
<dbReference type="RefSeq" id="WP_211472510.1">
    <property type="nucleotide sequence ID" value="NZ_JAGSXH010000235.1"/>
</dbReference>
<sequence length="61" mass="6437">MREEQRNADADGDCDADGNGETAAIAGQPVPPATHELLRPRCADTSTRRQGEMPAVPPVPP</sequence>
<protein>
    <submittedName>
        <fullName evidence="2">Uncharacterized protein</fullName>
    </submittedName>
</protein>
<dbReference type="AlphaFoldDB" id="A0A8J7WUF4"/>
<dbReference type="Proteomes" id="UP000677913">
    <property type="component" value="Unassembled WGS sequence"/>
</dbReference>
<evidence type="ECO:0000313" key="2">
    <source>
        <dbReference type="EMBL" id="MBS2966950.1"/>
    </source>
</evidence>
<keyword evidence="3" id="KW-1185">Reference proteome</keyword>
<feature type="compositionally biased region" description="Basic and acidic residues" evidence="1">
    <location>
        <begin position="36"/>
        <end position="51"/>
    </location>
</feature>
<proteinExistence type="predicted"/>